<evidence type="ECO:0008006" key="3">
    <source>
        <dbReference type="Google" id="ProtNLM"/>
    </source>
</evidence>
<protein>
    <recommendedName>
        <fullName evidence="3">Wall-associated receptor kinase galacturonan-binding domain-containing protein</fullName>
    </recommendedName>
</protein>
<keyword evidence="2" id="KW-1185">Reference proteome</keyword>
<evidence type="ECO:0000313" key="2">
    <source>
        <dbReference type="Proteomes" id="UP000026961"/>
    </source>
</evidence>
<dbReference type="STRING" id="40148.A0A0D9Y8G7"/>
<proteinExistence type="predicted"/>
<dbReference type="HOGENOM" id="CLU_1350755_0_0_1"/>
<reference evidence="1" key="3">
    <citation type="submission" date="2018-05" db="EMBL/GenBank/DDBJ databases">
        <title>OgluRS3 (Oryza glumaepatula Reference Sequence Version 3).</title>
        <authorList>
            <person name="Zhang J."/>
            <person name="Kudrna D."/>
            <person name="Lee S."/>
            <person name="Talag J."/>
            <person name="Welchert J."/>
            <person name="Wing R.A."/>
        </authorList>
    </citation>
    <scope>NUCLEOTIDE SEQUENCE [LARGE SCALE GENOMIC DNA]</scope>
</reference>
<evidence type="ECO:0000313" key="1">
    <source>
        <dbReference type="EnsemblPlants" id="OGLUM01G17610.1"/>
    </source>
</evidence>
<name>A0A0D9Y8G7_9ORYZ</name>
<reference evidence="1" key="2">
    <citation type="submission" date="2015-04" db="UniProtKB">
        <authorList>
            <consortium name="EnsemblPlants"/>
        </authorList>
    </citation>
    <scope>IDENTIFICATION</scope>
</reference>
<dbReference type="EnsemblPlants" id="OGLUM01G17610.1">
    <property type="protein sequence ID" value="OGLUM01G17610.1"/>
    <property type="gene ID" value="OGLUM01G17610"/>
</dbReference>
<accession>A0A0D9Y8G7</accession>
<dbReference type="AlphaFoldDB" id="A0A0D9Y8G7"/>
<dbReference type="Proteomes" id="UP000026961">
    <property type="component" value="Chromosome 1"/>
</dbReference>
<dbReference type="PANTHER" id="PTHR33491">
    <property type="entry name" value="OSJNBA0016N04.9 PROTEIN"/>
    <property type="match status" value="1"/>
</dbReference>
<dbReference type="Gramene" id="OGLUM01G17610.1">
    <property type="protein sequence ID" value="OGLUM01G17610.1"/>
    <property type="gene ID" value="OGLUM01G17610"/>
</dbReference>
<sequence>MTHLKTGMLMLPSSSTSPPHLMWSAPTIGQAPGRSLSVRYNNELVIIGCGIEVHMFDTDTDDALGYCSSLCDGIMVMQEEAVGVSCSGMGCCSISFRRTTRAFRFSVIQIEEEAVQIPSLNANAFLSTGYGPYQYYFSMSDLLARDINASTIGASTYLSTRDKKSYACGNYSCYDEPNEGYSCQCSSDSNPYMLDGCKWGINN</sequence>
<reference evidence="1" key="1">
    <citation type="submission" date="2013-08" db="EMBL/GenBank/DDBJ databases">
        <title>Oryza genome evolution.</title>
        <authorList>
            <person name="Wing R.A."/>
            <person name="Panaud O."/>
            <person name="Oliveira A.C."/>
        </authorList>
    </citation>
    <scope>NUCLEOTIDE SEQUENCE</scope>
</reference>
<organism evidence="1">
    <name type="scientific">Oryza glumipatula</name>
    <dbReference type="NCBI Taxonomy" id="40148"/>
    <lineage>
        <taxon>Eukaryota</taxon>
        <taxon>Viridiplantae</taxon>
        <taxon>Streptophyta</taxon>
        <taxon>Embryophyta</taxon>
        <taxon>Tracheophyta</taxon>
        <taxon>Spermatophyta</taxon>
        <taxon>Magnoliopsida</taxon>
        <taxon>Liliopsida</taxon>
        <taxon>Poales</taxon>
        <taxon>Poaceae</taxon>
        <taxon>BOP clade</taxon>
        <taxon>Oryzoideae</taxon>
        <taxon>Oryzeae</taxon>
        <taxon>Oryzinae</taxon>
        <taxon>Oryza</taxon>
    </lineage>
</organism>